<organism evidence="2">
    <name type="scientific">freshwater metagenome</name>
    <dbReference type="NCBI Taxonomy" id="449393"/>
    <lineage>
        <taxon>unclassified sequences</taxon>
        <taxon>metagenomes</taxon>
        <taxon>ecological metagenomes</taxon>
    </lineage>
</organism>
<protein>
    <submittedName>
        <fullName evidence="2">Unannotated protein</fullName>
    </submittedName>
</protein>
<proteinExistence type="predicted"/>
<reference evidence="2" key="1">
    <citation type="submission" date="2020-05" db="EMBL/GenBank/DDBJ databases">
        <authorList>
            <person name="Chiriac C."/>
            <person name="Salcher M."/>
            <person name="Ghai R."/>
            <person name="Kavagutti S V."/>
        </authorList>
    </citation>
    <scope>NUCLEOTIDE SEQUENCE</scope>
</reference>
<sequence>MNVSAPTIANSSTAIAADGQPIPVEVTDTFSPSRYPVYVTYSRLDATNFASSKRAAIGSQRPGSPGSNTYRPTSPGAS</sequence>
<evidence type="ECO:0000256" key="1">
    <source>
        <dbReference type="SAM" id="MobiDB-lite"/>
    </source>
</evidence>
<name>A0A6J7A9Q1_9ZZZZ</name>
<dbReference type="AlphaFoldDB" id="A0A6J7A9Q1"/>
<accession>A0A6J7A9Q1</accession>
<feature type="region of interest" description="Disordered" evidence="1">
    <location>
        <begin position="54"/>
        <end position="78"/>
    </location>
</feature>
<gene>
    <name evidence="2" type="ORF">UFOPK3166_00858</name>
</gene>
<feature type="compositionally biased region" description="Polar residues" evidence="1">
    <location>
        <begin position="61"/>
        <end position="78"/>
    </location>
</feature>
<dbReference type="EMBL" id="CAFABD010000137">
    <property type="protein sequence ID" value="CAB4829562.1"/>
    <property type="molecule type" value="Genomic_DNA"/>
</dbReference>
<evidence type="ECO:0000313" key="2">
    <source>
        <dbReference type="EMBL" id="CAB4829562.1"/>
    </source>
</evidence>